<dbReference type="KEGG" id="ccot:CCAX7_53960"/>
<dbReference type="EMBL" id="AP025739">
    <property type="protein sequence ID" value="BDI33345.1"/>
    <property type="molecule type" value="Genomic_DNA"/>
</dbReference>
<dbReference type="OrthoDB" id="2990712at2"/>
<accession>A0A402CNA6</accession>
<dbReference type="AlphaFoldDB" id="A0A402CNA6"/>
<sequence>MTTKTMATDEMAADEAPVLTVKQQLDAQPKYRIRLRHELGKKDHKKEGALTVGVNGHFYFIKRGEYVDVPEEIYLILVRAGEVEAQKPEHEGQAPGLTTAPQEAGEIE</sequence>
<dbReference type="Proteomes" id="UP000287394">
    <property type="component" value="Chromosome"/>
</dbReference>
<organism evidence="1 2">
    <name type="scientific">Capsulimonas corticalis</name>
    <dbReference type="NCBI Taxonomy" id="2219043"/>
    <lineage>
        <taxon>Bacteria</taxon>
        <taxon>Bacillati</taxon>
        <taxon>Armatimonadota</taxon>
        <taxon>Armatimonadia</taxon>
        <taxon>Capsulimonadales</taxon>
        <taxon>Capsulimonadaceae</taxon>
        <taxon>Capsulimonas</taxon>
    </lineage>
</organism>
<gene>
    <name evidence="1" type="ORF">CCAX7_53960</name>
</gene>
<name>A0A402CNA6_9BACT</name>
<proteinExistence type="predicted"/>
<keyword evidence="2" id="KW-1185">Reference proteome</keyword>
<evidence type="ECO:0000313" key="1">
    <source>
        <dbReference type="EMBL" id="BDI33345.1"/>
    </source>
</evidence>
<evidence type="ECO:0000313" key="2">
    <source>
        <dbReference type="Proteomes" id="UP000287394"/>
    </source>
</evidence>
<dbReference type="RefSeq" id="WP_119318998.1">
    <property type="nucleotide sequence ID" value="NZ_AP025739.1"/>
</dbReference>
<protein>
    <submittedName>
        <fullName evidence="1">Uncharacterized protein</fullName>
    </submittedName>
</protein>
<reference evidence="1 2" key="1">
    <citation type="journal article" date="2019" name="Int. J. Syst. Evol. Microbiol.">
        <title>Capsulimonas corticalis gen. nov., sp. nov., an aerobic capsulated bacterium, of a novel bacterial order, Capsulimonadales ord. nov., of the class Armatimonadia of the phylum Armatimonadetes.</title>
        <authorList>
            <person name="Li J."/>
            <person name="Kudo C."/>
            <person name="Tonouchi A."/>
        </authorList>
    </citation>
    <scope>NUCLEOTIDE SEQUENCE [LARGE SCALE GENOMIC DNA]</scope>
    <source>
        <strain evidence="1 2">AX-7</strain>
    </source>
</reference>